<dbReference type="InterPro" id="IPR047173">
    <property type="entry name" value="STRAD_A/B-like"/>
</dbReference>
<dbReference type="Proteomes" id="UP000796880">
    <property type="component" value="Unassembled WGS sequence"/>
</dbReference>
<feature type="region of interest" description="Disordered" evidence="3">
    <location>
        <begin position="431"/>
        <end position="473"/>
    </location>
</feature>
<keyword evidence="6" id="KW-1185">Reference proteome</keyword>
<dbReference type="InterPro" id="IPR000719">
    <property type="entry name" value="Prot_kinase_dom"/>
</dbReference>
<feature type="coiled-coil region" evidence="2">
    <location>
        <begin position="643"/>
        <end position="670"/>
    </location>
</feature>
<feature type="compositionally biased region" description="Basic and acidic residues" evidence="3">
    <location>
        <begin position="438"/>
        <end position="458"/>
    </location>
</feature>
<dbReference type="OrthoDB" id="248923at2759"/>
<dbReference type="PANTHER" id="PTHR48014:SF10">
    <property type="entry name" value="PROTEIN KINASE SUPERFAMILY PROTEIN"/>
    <property type="match status" value="1"/>
</dbReference>
<keyword evidence="2" id="KW-0175">Coiled coil</keyword>
<gene>
    <name evidence="5" type="ORF">FNV43_RR26003</name>
</gene>
<dbReference type="AlphaFoldDB" id="A0A8K0DLT1"/>
<dbReference type="SUPFAM" id="SSF56112">
    <property type="entry name" value="Protein kinase-like (PK-like)"/>
    <property type="match status" value="1"/>
</dbReference>
<dbReference type="InterPro" id="IPR011009">
    <property type="entry name" value="Kinase-like_dom_sf"/>
</dbReference>
<dbReference type="CDD" id="cd06610">
    <property type="entry name" value="STKc_OSR1_SPAK"/>
    <property type="match status" value="1"/>
</dbReference>
<accession>A0A8K0DLT1</accession>
<comment type="caution">
    <text evidence="5">The sequence shown here is derived from an EMBL/GenBank/DDBJ whole genome shotgun (WGS) entry which is preliminary data.</text>
</comment>
<dbReference type="InterPro" id="IPR008271">
    <property type="entry name" value="Ser/Thr_kinase_AS"/>
</dbReference>
<dbReference type="PROSITE" id="PS50011">
    <property type="entry name" value="PROTEIN_KINASE_DOM"/>
    <property type="match status" value="1"/>
</dbReference>
<sequence>MASSAEKKFPLNSEDYKLYEEVGQGVSASVYRALCIPFNEIVGVKILDLEKYNSDLEVIRREVQTMTLLGHPNLLKAHCSFTAGRSLWIVMPYMAGGSCLHIMKSVHPDGFEQPVIATLLLGVVKALAHLHGHGFIHRDVKAGNILLDATGEVKLADFGVSASLFDTGDRRRTRNTFVGTPCWMAPEVMQQLHGYDFKADIWSFGITALELAHGHAPFSNYPPMKVLLMTLQNAPPGLDYERDKKFSKSFKEMVAACLVKDPKKRPSAEKLLKHRFFKHARAKDYIARTILGGLPPLGDRFRMLKEKEASLLEQNKDMVGDKEQLSQQVYIRGISAWNFDLEDLKKQAALLQDDDDSLNTENQDWISKKNCGSDNLAVKEEKQFAERLNDSKSPKSEQSKASVDGSPASFPIQSFQALESLTNVRVDEVGDSSSTWKDAGHSQFEQHFDSSSSKDNKNIGHFSGDGSESSFTLPQDIKSECSVSSSSSFPLKNDLSCKFNGEKDSQVQNSGGYTGYWRHHPRENKESESPYELGFQHKEQFKVIMQDSSPKDISNGYTSTYFGNSATPISGASSILPSLWYLLDQNLMQRDQISRFIRYVEQITCNRSESAEPVGNKEHVQVSKASFREKILESHVTRMQQHVQRLVTELQTQKMENSKLERQINALISKK</sequence>
<name>A0A8K0DLT1_9ROSA</name>
<organism evidence="5 6">
    <name type="scientific">Rhamnella rubrinervis</name>
    <dbReference type="NCBI Taxonomy" id="2594499"/>
    <lineage>
        <taxon>Eukaryota</taxon>
        <taxon>Viridiplantae</taxon>
        <taxon>Streptophyta</taxon>
        <taxon>Embryophyta</taxon>
        <taxon>Tracheophyta</taxon>
        <taxon>Spermatophyta</taxon>
        <taxon>Magnoliopsida</taxon>
        <taxon>eudicotyledons</taxon>
        <taxon>Gunneridae</taxon>
        <taxon>Pentapetalae</taxon>
        <taxon>rosids</taxon>
        <taxon>fabids</taxon>
        <taxon>Rosales</taxon>
        <taxon>Rhamnaceae</taxon>
        <taxon>rhamnoid group</taxon>
        <taxon>Rhamneae</taxon>
        <taxon>Rhamnella</taxon>
    </lineage>
</organism>
<dbReference type="Gene3D" id="1.10.510.10">
    <property type="entry name" value="Transferase(Phosphotransferase) domain 1"/>
    <property type="match status" value="1"/>
</dbReference>
<evidence type="ECO:0000313" key="5">
    <source>
        <dbReference type="EMBL" id="KAF3431273.1"/>
    </source>
</evidence>
<feature type="compositionally biased region" description="Basic and acidic residues" evidence="3">
    <location>
        <begin position="386"/>
        <end position="398"/>
    </location>
</feature>
<dbReference type="FunFam" id="1.10.510.10:FF:000208">
    <property type="entry name" value="serine/threonine-protein kinase BLUS1 isoform X1"/>
    <property type="match status" value="1"/>
</dbReference>
<dbReference type="PROSITE" id="PS00108">
    <property type="entry name" value="PROTEIN_KINASE_ST"/>
    <property type="match status" value="1"/>
</dbReference>
<dbReference type="SMART" id="SM00220">
    <property type="entry name" value="S_TKc"/>
    <property type="match status" value="1"/>
</dbReference>
<evidence type="ECO:0000256" key="1">
    <source>
        <dbReference type="ARBA" id="ARBA00008874"/>
    </source>
</evidence>
<dbReference type="GO" id="GO:0005524">
    <property type="term" value="F:ATP binding"/>
    <property type="evidence" value="ECO:0007669"/>
    <property type="project" value="InterPro"/>
</dbReference>
<comment type="similarity">
    <text evidence="1">Belongs to the protein kinase superfamily. STE Ser/Thr protein kinase family. STE20 subfamily.</text>
</comment>
<proteinExistence type="inferred from homology"/>
<dbReference type="PANTHER" id="PTHR48014">
    <property type="entry name" value="SERINE/THREONINE-PROTEIN KINASE FRAY2"/>
    <property type="match status" value="1"/>
</dbReference>
<evidence type="ECO:0000256" key="3">
    <source>
        <dbReference type="SAM" id="MobiDB-lite"/>
    </source>
</evidence>
<feature type="domain" description="Protein kinase" evidence="4">
    <location>
        <begin position="16"/>
        <end position="277"/>
    </location>
</feature>
<dbReference type="FunFam" id="3.30.200.20:FF:000099">
    <property type="entry name" value="Serine/threonine-protein kinase BLUS1"/>
    <property type="match status" value="1"/>
</dbReference>
<evidence type="ECO:0000256" key="2">
    <source>
        <dbReference type="SAM" id="Coils"/>
    </source>
</evidence>
<feature type="region of interest" description="Disordered" evidence="3">
    <location>
        <begin position="386"/>
        <end position="408"/>
    </location>
</feature>
<reference evidence="5" key="1">
    <citation type="submission" date="2020-03" db="EMBL/GenBank/DDBJ databases">
        <title>A high-quality chromosome-level genome assembly of a woody plant with both climbing and erect habits, Rhamnella rubrinervis.</title>
        <authorList>
            <person name="Lu Z."/>
            <person name="Yang Y."/>
            <person name="Zhu X."/>
            <person name="Sun Y."/>
        </authorList>
    </citation>
    <scope>NUCLEOTIDE SEQUENCE</scope>
    <source>
        <strain evidence="5">BYM</strain>
        <tissue evidence="5">Leaf</tissue>
    </source>
</reference>
<dbReference type="GO" id="GO:0043539">
    <property type="term" value="F:protein serine/threonine kinase activator activity"/>
    <property type="evidence" value="ECO:0007669"/>
    <property type="project" value="InterPro"/>
</dbReference>
<dbReference type="GO" id="GO:0004672">
    <property type="term" value="F:protein kinase activity"/>
    <property type="evidence" value="ECO:0007669"/>
    <property type="project" value="InterPro"/>
</dbReference>
<dbReference type="Gene3D" id="3.30.200.20">
    <property type="entry name" value="Phosphorylase Kinase, domain 1"/>
    <property type="match status" value="1"/>
</dbReference>
<dbReference type="Pfam" id="PF00069">
    <property type="entry name" value="Pkinase"/>
    <property type="match status" value="1"/>
</dbReference>
<protein>
    <recommendedName>
        <fullName evidence="4">Protein kinase domain-containing protein</fullName>
    </recommendedName>
</protein>
<dbReference type="EMBL" id="VOIH02000012">
    <property type="protein sequence ID" value="KAF3431273.1"/>
    <property type="molecule type" value="Genomic_DNA"/>
</dbReference>
<evidence type="ECO:0000259" key="4">
    <source>
        <dbReference type="PROSITE" id="PS50011"/>
    </source>
</evidence>
<evidence type="ECO:0000313" key="6">
    <source>
        <dbReference type="Proteomes" id="UP000796880"/>
    </source>
</evidence>